<dbReference type="PANTHER" id="PTHR30151">
    <property type="entry name" value="ALKANE SULFONATE ABC TRANSPORTER-RELATED, MEMBRANE SUBUNIT"/>
    <property type="match status" value="1"/>
</dbReference>
<comment type="caution">
    <text evidence="9">The sequence shown here is derived from an EMBL/GenBank/DDBJ whole genome shotgun (WGS) entry which is preliminary data.</text>
</comment>
<keyword evidence="3" id="KW-1003">Cell membrane</keyword>
<evidence type="ECO:0000256" key="1">
    <source>
        <dbReference type="ARBA" id="ARBA00004651"/>
    </source>
</evidence>
<evidence type="ECO:0000256" key="7">
    <source>
        <dbReference type="RuleBase" id="RU363032"/>
    </source>
</evidence>
<protein>
    <submittedName>
        <fullName evidence="9">ABC transporter permease</fullName>
    </submittedName>
</protein>
<comment type="subcellular location">
    <subcellularLocation>
        <location evidence="1 7">Cell membrane</location>
        <topology evidence="1 7">Multi-pass membrane protein</topology>
    </subcellularLocation>
</comment>
<organism evidence="9 10">
    <name type="scientific">Tianweitania sediminis</name>
    <dbReference type="NCBI Taxonomy" id="1502156"/>
    <lineage>
        <taxon>Bacteria</taxon>
        <taxon>Pseudomonadati</taxon>
        <taxon>Pseudomonadota</taxon>
        <taxon>Alphaproteobacteria</taxon>
        <taxon>Hyphomicrobiales</taxon>
        <taxon>Phyllobacteriaceae</taxon>
        <taxon>Tianweitania</taxon>
    </lineage>
</organism>
<sequence length="278" mass="30149">MTAATHKLAELDDVTVQHILGRRDRRLTFLTFAAILGVWTAVTGSGLWEPLIRPMFLPSPVAVAETFWQLLQTGYQGRSLAHHVAVSLYRFATAFLICILVGVPVGLLMGTSRRIRAVVEPPIQAIRPIPKLALLPLFLIWFGIGNLSKIIVIAAPVFPLIAISSMQAVRSVSAKKIQAAQSLGASRFTIFRRILLPASLPGIFTGIRVSISIGVTMLVGAELTATSDGIAWMALTAAEYLMTNVVLVAVLIMALLGYGLDRLFLLIETSIVHWTGKD</sequence>
<evidence type="ECO:0000256" key="2">
    <source>
        <dbReference type="ARBA" id="ARBA00022448"/>
    </source>
</evidence>
<feature type="transmembrane region" description="Helical" evidence="7">
    <location>
        <begin position="240"/>
        <end position="260"/>
    </location>
</feature>
<accession>A0A8J7R8B1</accession>
<feature type="transmembrane region" description="Helical" evidence="7">
    <location>
        <begin position="194"/>
        <end position="220"/>
    </location>
</feature>
<name>A0A8J7R8B1_9HYPH</name>
<keyword evidence="4 7" id="KW-0812">Transmembrane</keyword>
<gene>
    <name evidence="9" type="ORF">J5Y06_15450</name>
</gene>
<dbReference type="GO" id="GO:0005886">
    <property type="term" value="C:plasma membrane"/>
    <property type="evidence" value="ECO:0007669"/>
    <property type="project" value="UniProtKB-SubCell"/>
</dbReference>
<dbReference type="GO" id="GO:0010438">
    <property type="term" value="P:cellular response to sulfur starvation"/>
    <property type="evidence" value="ECO:0007669"/>
    <property type="project" value="TreeGrafter"/>
</dbReference>
<evidence type="ECO:0000256" key="6">
    <source>
        <dbReference type="ARBA" id="ARBA00023136"/>
    </source>
</evidence>
<dbReference type="GO" id="GO:0055085">
    <property type="term" value="P:transmembrane transport"/>
    <property type="evidence" value="ECO:0007669"/>
    <property type="project" value="InterPro"/>
</dbReference>
<evidence type="ECO:0000259" key="8">
    <source>
        <dbReference type="PROSITE" id="PS50928"/>
    </source>
</evidence>
<keyword evidence="2 7" id="KW-0813">Transport</keyword>
<proteinExistence type="inferred from homology"/>
<dbReference type="InterPro" id="IPR000515">
    <property type="entry name" value="MetI-like"/>
</dbReference>
<dbReference type="EMBL" id="JAGIYY010000005">
    <property type="protein sequence ID" value="MBP0440052.1"/>
    <property type="molecule type" value="Genomic_DNA"/>
</dbReference>
<dbReference type="Pfam" id="PF00528">
    <property type="entry name" value="BPD_transp_1"/>
    <property type="match status" value="1"/>
</dbReference>
<keyword evidence="5 7" id="KW-1133">Transmembrane helix</keyword>
<evidence type="ECO:0000256" key="3">
    <source>
        <dbReference type="ARBA" id="ARBA00022475"/>
    </source>
</evidence>
<feature type="transmembrane region" description="Helical" evidence="7">
    <location>
        <begin position="150"/>
        <end position="173"/>
    </location>
</feature>
<reference evidence="9" key="1">
    <citation type="submission" date="2021-03" db="EMBL/GenBank/DDBJ databases">
        <title>Genome sequencing and assembly of Tianweitania sediminis.</title>
        <authorList>
            <person name="Chhetri G."/>
        </authorList>
    </citation>
    <scope>NUCLEOTIDE SEQUENCE</scope>
    <source>
        <strain evidence="9">Z8</strain>
    </source>
</reference>
<keyword evidence="10" id="KW-1185">Reference proteome</keyword>
<feature type="transmembrane region" description="Helical" evidence="7">
    <location>
        <begin position="27"/>
        <end position="48"/>
    </location>
</feature>
<feature type="transmembrane region" description="Helical" evidence="7">
    <location>
        <begin position="128"/>
        <end position="144"/>
    </location>
</feature>
<dbReference type="AlphaFoldDB" id="A0A8J7R8B1"/>
<keyword evidence="6 7" id="KW-0472">Membrane</keyword>
<dbReference type="Proteomes" id="UP000666240">
    <property type="component" value="Unassembled WGS sequence"/>
</dbReference>
<dbReference type="InterPro" id="IPR035906">
    <property type="entry name" value="MetI-like_sf"/>
</dbReference>
<feature type="transmembrane region" description="Helical" evidence="7">
    <location>
        <begin position="88"/>
        <end position="108"/>
    </location>
</feature>
<dbReference type="Gene3D" id="1.10.3720.10">
    <property type="entry name" value="MetI-like"/>
    <property type="match status" value="1"/>
</dbReference>
<dbReference type="PANTHER" id="PTHR30151:SF25">
    <property type="entry name" value="TAURINE TRANSPORT SYSTEM PERMEASE PROTEIN TAUC"/>
    <property type="match status" value="1"/>
</dbReference>
<dbReference type="SUPFAM" id="SSF161098">
    <property type="entry name" value="MetI-like"/>
    <property type="match status" value="1"/>
</dbReference>
<feature type="domain" description="ABC transmembrane type-1" evidence="8">
    <location>
        <begin position="84"/>
        <end position="264"/>
    </location>
</feature>
<evidence type="ECO:0000256" key="4">
    <source>
        <dbReference type="ARBA" id="ARBA00022692"/>
    </source>
</evidence>
<evidence type="ECO:0000256" key="5">
    <source>
        <dbReference type="ARBA" id="ARBA00022989"/>
    </source>
</evidence>
<dbReference type="PROSITE" id="PS50928">
    <property type="entry name" value="ABC_TM1"/>
    <property type="match status" value="1"/>
</dbReference>
<dbReference type="CDD" id="cd06261">
    <property type="entry name" value="TM_PBP2"/>
    <property type="match status" value="1"/>
</dbReference>
<dbReference type="RefSeq" id="WP_209336092.1">
    <property type="nucleotide sequence ID" value="NZ_JAGIYY010000005.1"/>
</dbReference>
<evidence type="ECO:0000313" key="10">
    <source>
        <dbReference type="Proteomes" id="UP000666240"/>
    </source>
</evidence>
<evidence type="ECO:0000313" key="9">
    <source>
        <dbReference type="EMBL" id="MBP0440052.1"/>
    </source>
</evidence>
<comment type="similarity">
    <text evidence="7">Belongs to the binding-protein-dependent transport system permease family.</text>
</comment>